<feature type="transmembrane region" description="Helical" evidence="2">
    <location>
        <begin position="184"/>
        <end position="203"/>
    </location>
</feature>
<dbReference type="PANTHER" id="PTHR42736:SF1">
    <property type="entry name" value="PROTEIN-GLUTAMINE GAMMA-GLUTAMYLTRANSFERASE"/>
    <property type="match status" value="1"/>
</dbReference>
<dbReference type="InterPro" id="IPR052901">
    <property type="entry name" value="Bact_TGase-like"/>
</dbReference>
<dbReference type="SMART" id="SM00460">
    <property type="entry name" value="TGc"/>
    <property type="match status" value="1"/>
</dbReference>
<dbReference type="InterPro" id="IPR038765">
    <property type="entry name" value="Papain-like_cys_pep_sf"/>
</dbReference>
<reference evidence="4 5" key="1">
    <citation type="submission" date="2013-03" db="EMBL/GenBank/DDBJ databases">
        <title>Reference genome for the Human Microbiome Project.</title>
        <authorList>
            <person name="Aqrawi P."/>
            <person name="Ayvaz T."/>
            <person name="Bess C."/>
            <person name="Blankenburg K."/>
            <person name="Coyle M."/>
            <person name="Deng J."/>
            <person name="Forbes L."/>
            <person name="Fowler G."/>
            <person name="Francisco L."/>
            <person name="Fu Q."/>
            <person name="Gibbs R."/>
            <person name="Gross S."/>
            <person name="Gubbala S."/>
            <person name="Hale W."/>
            <person name="Hemphill L."/>
            <person name="Highlander S."/>
            <person name="Hirani K."/>
            <person name="Jackson L."/>
            <person name="Jakkamsetti A."/>
            <person name="Javaid M."/>
            <person name="Jayaseelan J.C."/>
            <person name="Jiang H."/>
            <person name="Joshi V."/>
            <person name="Korchina V."/>
            <person name="Kovar C."/>
            <person name="Lara F."/>
            <person name="Lee S."/>
            <person name="Liu Y."/>
            <person name="Mata R."/>
            <person name="Mathew T."/>
            <person name="Munidasa M."/>
            <person name="Muzny D."/>
            <person name="Nazareth L."/>
            <person name="Ngo R."/>
            <person name="Nguyen L."/>
            <person name="Nguyen N."/>
            <person name="Okwuonu G."/>
            <person name="Ongeri F."/>
            <person name="Palculict T."/>
            <person name="Patil S."/>
            <person name="Petrosino J."/>
            <person name="Pham C."/>
            <person name="Pham P."/>
            <person name="Pu L.-L."/>
            <person name="Qin X."/>
            <person name="Qu J."/>
            <person name="Reid J."/>
            <person name="Ross M."/>
            <person name="Ruth R."/>
            <person name="Saada N."/>
            <person name="San Lucas F."/>
            <person name="Santibanez J."/>
            <person name="Shang Y."/>
            <person name="Simmons D."/>
            <person name="Song X.-Z."/>
            <person name="Tang L.-Y."/>
            <person name="Thornton R."/>
            <person name="Warren J."/>
            <person name="Weissenberger G."/>
            <person name="Wilczek-Boney K."/>
            <person name="Worley K."/>
            <person name="Youmans B."/>
            <person name="Zhang J."/>
            <person name="Zhang L."/>
            <person name="Zhao Z."/>
            <person name="Zhou C."/>
            <person name="Zhu D."/>
            <person name="Zhu Y."/>
        </authorList>
    </citation>
    <scope>NUCLEOTIDE SEQUENCE [LARGE SCALE GENOMIC DNA]</scope>
    <source>
        <strain evidence="4 5">F0333</strain>
    </source>
</reference>
<feature type="transmembrane region" description="Helical" evidence="2">
    <location>
        <begin position="71"/>
        <end position="100"/>
    </location>
</feature>
<keyword evidence="2" id="KW-1133">Transmembrane helix</keyword>
<keyword evidence="2" id="KW-0472">Membrane</keyword>
<dbReference type="OrthoDB" id="3651060at2"/>
<feature type="domain" description="Transglutaminase-like" evidence="3">
    <location>
        <begin position="508"/>
        <end position="576"/>
    </location>
</feature>
<feature type="transmembrane region" description="Helical" evidence="2">
    <location>
        <begin position="130"/>
        <end position="151"/>
    </location>
</feature>
<evidence type="ECO:0000313" key="5">
    <source>
        <dbReference type="Proteomes" id="UP000013015"/>
    </source>
</evidence>
<comment type="caution">
    <text evidence="4">The sequence shown here is derived from an EMBL/GenBank/DDBJ whole genome shotgun (WGS) entry which is preliminary data.</text>
</comment>
<dbReference type="AlphaFoldDB" id="N6W6G7"/>
<dbReference type="eggNOG" id="COG1305">
    <property type="taxonomic scope" value="Bacteria"/>
</dbReference>
<dbReference type="SUPFAM" id="SSF54001">
    <property type="entry name" value="Cysteine proteinases"/>
    <property type="match status" value="1"/>
</dbReference>
<accession>N6W6G7</accession>
<feature type="transmembrane region" description="Helical" evidence="2">
    <location>
        <begin position="158"/>
        <end position="178"/>
    </location>
</feature>
<feature type="transmembrane region" description="Helical" evidence="2">
    <location>
        <begin position="245"/>
        <end position="269"/>
    </location>
</feature>
<dbReference type="PANTHER" id="PTHR42736">
    <property type="entry name" value="PROTEIN-GLUTAMINE GAMMA-GLUTAMYLTRANSFERASE"/>
    <property type="match status" value="1"/>
</dbReference>
<dbReference type="EMBL" id="AQHZ01000018">
    <property type="protein sequence ID" value="ENO18120.1"/>
    <property type="molecule type" value="Genomic_DNA"/>
</dbReference>
<feature type="region of interest" description="Disordered" evidence="1">
    <location>
        <begin position="833"/>
        <end position="877"/>
    </location>
</feature>
<keyword evidence="5" id="KW-1185">Reference proteome</keyword>
<evidence type="ECO:0000256" key="1">
    <source>
        <dbReference type="SAM" id="MobiDB-lite"/>
    </source>
</evidence>
<proteinExistence type="predicted"/>
<evidence type="ECO:0000259" key="3">
    <source>
        <dbReference type="SMART" id="SM00460"/>
    </source>
</evidence>
<dbReference type="Pfam" id="PF01841">
    <property type="entry name" value="Transglut_core"/>
    <property type="match status" value="1"/>
</dbReference>
<feature type="transmembrane region" description="Helical" evidence="2">
    <location>
        <begin position="44"/>
        <end position="64"/>
    </location>
</feature>
<dbReference type="STRING" id="888050.HMPREF9004_1151"/>
<dbReference type="Proteomes" id="UP000013015">
    <property type="component" value="Unassembled WGS sequence"/>
</dbReference>
<feature type="transmembrane region" description="Helical" evidence="2">
    <location>
        <begin position="20"/>
        <end position="38"/>
    </location>
</feature>
<evidence type="ECO:0000256" key="2">
    <source>
        <dbReference type="SAM" id="Phobius"/>
    </source>
</evidence>
<feature type="region of interest" description="Disordered" evidence="1">
    <location>
        <begin position="571"/>
        <end position="623"/>
    </location>
</feature>
<sequence>MHPGAKSAETRGAGRARQPWWTLLLLLLLFLGPIATHGPIFGDYSGFIAATVGVLVGLLISAAATRWRWDALSVLAALLAAYLLLGGGLALGTTCLFGVIPTGQTLQLLVLGSVQSWKDLLTLTPPASSYVGPALVPWISGLVLSTFAGLVTLRWGRAILGTIPIILMGVIGIAFGPSGTHPRLWPVVIWWALVLLWWAVAALRRRITVGEDIIIGKGAKANTMSATASSTSTRSRSVVNLGRRLVSALVMTGIGVGLGVPTTIGWGPWDSRIVARDLVEPPLDLRDYPSPLAAFRHYTTDLESKELLSVSGLPESARVRFAVVDVYDGTTFGMSGADAHPDSGFRSVGSRLPEQAIGEGAVFAEMHMRTSGLIGPWVPSLGTVQTLRFTGENARALQKGLHANLWSDSALTTGPNSSMDYAITSYIEPKPSDGQLADVEALAFHGFDERVPEDVAQLATTVTAKEQSPLARVRAIERYLSENGFYSNEDAAHSRPGHRTDRLQRMLEAEQLIGDDEQYATLMALMLHSLGINARVVMGFYSEETSGDVVFYGSDMRMWVEVEFEGVGWGVFDPTPPRDQKPQTEVPEPKSVPRPQVLQPPEPPEEPTELPPVTSDRDTQSEDDDRFEIPWKAIAGVSGVLLVLIGPIVVIVLAKALRRRARRRGPDPHAVLVGSWDEVVDMATDAGIMVSVNQTRQETAWELTSLWSQRAASSRAVGSRKYKGVGSRERRAVGTREGEVAGTREDRVGELTAVPGWTLFEQKVPTTVAIARRADIADFAEDAAFGSEALLAWKDVDALRRDLRGEMRVLGRIRFAVSLRSLRARNRRARAARAEKKRLTEQGSNPKRRGLLPFMTRYSPRKRQLHRKRQSPGKRSR</sequence>
<keyword evidence="2" id="KW-0812">Transmembrane</keyword>
<gene>
    <name evidence="4" type="ORF">HMPREF9004_1151</name>
</gene>
<feature type="compositionally biased region" description="Basic residues" evidence="1">
    <location>
        <begin position="859"/>
        <end position="877"/>
    </location>
</feature>
<protein>
    <recommendedName>
        <fullName evidence="3">Transglutaminase-like domain-containing protein</fullName>
    </recommendedName>
</protein>
<dbReference type="Gene3D" id="3.10.620.30">
    <property type="match status" value="1"/>
</dbReference>
<dbReference type="HOGENOM" id="CLU_012121_2_0_11"/>
<evidence type="ECO:0000313" key="4">
    <source>
        <dbReference type="EMBL" id="ENO18120.1"/>
    </source>
</evidence>
<dbReference type="PATRIC" id="fig|888050.3.peg.1091"/>
<organism evidence="4 5">
    <name type="scientific">Schaalia cardiffensis F0333</name>
    <dbReference type="NCBI Taxonomy" id="888050"/>
    <lineage>
        <taxon>Bacteria</taxon>
        <taxon>Bacillati</taxon>
        <taxon>Actinomycetota</taxon>
        <taxon>Actinomycetes</taxon>
        <taxon>Actinomycetales</taxon>
        <taxon>Actinomycetaceae</taxon>
        <taxon>Schaalia</taxon>
    </lineage>
</organism>
<name>N6W6G7_9ACTO</name>
<dbReference type="InterPro" id="IPR002931">
    <property type="entry name" value="Transglutaminase-like"/>
</dbReference>
<feature type="transmembrane region" description="Helical" evidence="2">
    <location>
        <begin position="633"/>
        <end position="654"/>
    </location>
</feature>